<keyword evidence="1" id="KW-1133">Transmembrane helix</keyword>
<name>A0ABQ3ZLX8_9ACTN</name>
<keyword evidence="1" id="KW-0472">Membrane</keyword>
<keyword evidence="3" id="KW-1185">Reference proteome</keyword>
<dbReference type="Proteomes" id="UP000603200">
    <property type="component" value="Unassembled WGS sequence"/>
</dbReference>
<evidence type="ECO:0000313" key="2">
    <source>
        <dbReference type="EMBL" id="GIE19577.1"/>
    </source>
</evidence>
<feature type="transmembrane region" description="Helical" evidence="1">
    <location>
        <begin position="39"/>
        <end position="59"/>
    </location>
</feature>
<evidence type="ECO:0000313" key="3">
    <source>
        <dbReference type="Proteomes" id="UP000603200"/>
    </source>
</evidence>
<dbReference type="RefSeq" id="WP_203836805.1">
    <property type="nucleotide sequence ID" value="NZ_BAAATV010000006.1"/>
</dbReference>
<reference evidence="2 3" key="1">
    <citation type="submission" date="2021-01" db="EMBL/GenBank/DDBJ databases">
        <title>Whole genome shotgun sequence of Actinoplanes humidus NBRC 14915.</title>
        <authorList>
            <person name="Komaki H."/>
            <person name="Tamura T."/>
        </authorList>
    </citation>
    <scope>NUCLEOTIDE SEQUENCE [LARGE SCALE GENOMIC DNA]</scope>
    <source>
        <strain evidence="2 3">NBRC 14915</strain>
    </source>
</reference>
<proteinExistence type="predicted"/>
<sequence>MKHELSDMLQDAKSDAPAPRYTVEDALAAGHKRQRQRRALWAVSGSAAVVLAVAGAAAVPQLLPSHEKAAPAAALPQAAAGKPSPFAYPASDFTGNIESYKAGTLTVSDTVLVTPGYQVANVIGEGEGSKTIDLKGKSHSSPNWVGSLVTYAKGVFDPKVAEKGTAQKVGSHSGYFTAGQKEGTDPKKGAAVYSKTTLSWEYADDSWAVISVFGGEKLTAADLAKLGAGLNAGPAEPTKVNFKLGYVPAGYTLSAAGRTDDGLTAPVPGKSYLRLLKGDFPYKNLTDTVIDPYVVGDQQLPVLSFTVYPAWNQKYEAPGKTPYCPTDSICYRYTDDGKYFIEAGGGGFVSDDELRKILSNVTFANVEDSATWFDATSAVS</sequence>
<protein>
    <submittedName>
        <fullName evidence="2">Uncharacterized protein</fullName>
    </submittedName>
</protein>
<organism evidence="2 3">
    <name type="scientific">Winogradskya humida</name>
    <dbReference type="NCBI Taxonomy" id="113566"/>
    <lineage>
        <taxon>Bacteria</taxon>
        <taxon>Bacillati</taxon>
        <taxon>Actinomycetota</taxon>
        <taxon>Actinomycetes</taxon>
        <taxon>Micromonosporales</taxon>
        <taxon>Micromonosporaceae</taxon>
        <taxon>Winogradskya</taxon>
    </lineage>
</organism>
<evidence type="ECO:0000256" key="1">
    <source>
        <dbReference type="SAM" id="Phobius"/>
    </source>
</evidence>
<dbReference type="EMBL" id="BOMN01000031">
    <property type="protein sequence ID" value="GIE19577.1"/>
    <property type="molecule type" value="Genomic_DNA"/>
</dbReference>
<accession>A0ABQ3ZLX8</accession>
<comment type="caution">
    <text evidence="2">The sequence shown here is derived from an EMBL/GenBank/DDBJ whole genome shotgun (WGS) entry which is preliminary data.</text>
</comment>
<gene>
    <name evidence="2" type="ORF">Ahu01nite_026790</name>
</gene>
<keyword evidence="1" id="KW-0812">Transmembrane</keyword>